<dbReference type="PROSITE" id="PS00678">
    <property type="entry name" value="WD_REPEATS_1"/>
    <property type="match status" value="2"/>
</dbReference>
<proteinExistence type="predicted"/>
<name>A0A9Q1C080_HOLLE</name>
<feature type="repeat" description="WD" evidence="4">
    <location>
        <begin position="136"/>
        <end position="171"/>
    </location>
</feature>
<dbReference type="InterPro" id="IPR013761">
    <property type="entry name" value="SAM/pointed_sf"/>
</dbReference>
<dbReference type="Gene3D" id="1.10.150.50">
    <property type="entry name" value="Transcription Factor, Ets-1"/>
    <property type="match status" value="1"/>
</dbReference>
<protein>
    <recommendedName>
        <fullName evidence="1">WD repeat, SAM and U-box domain-containing protein 1</fullName>
    </recommendedName>
</protein>
<accession>A0A9Q1C080</accession>
<keyword evidence="2 4" id="KW-0853">WD repeat</keyword>
<dbReference type="SUPFAM" id="SSF50969">
    <property type="entry name" value="YVTN repeat-like/Quinoprotein amine dehydrogenase"/>
    <property type="match status" value="1"/>
</dbReference>
<keyword evidence="3" id="KW-0677">Repeat</keyword>
<keyword evidence="8" id="KW-1185">Reference proteome</keyword>
<evidence type="ECO:0000256" key="3">
    <source>
        <dbReference type="ARBA" id="ARBA00022737"/>
    </source>
</evidence>
<dbReference type="InterPro" id="IPR015943">
    <property type="entry name" value="WD40/YVTN_repeat-like_dom_sf"/>
</dbReference>
<dbReference type="GO" id="GO:0004842">
    <property type="term" value="F:ubiquitin-protein transferase activity"/>
    <property type="evidence" value="ECO:0007669"/>
    <property type="project" value="InterPro"/>
</dbReference>
<dbReference type="PROSITE" id="PS50294">
    <property type="entry name" value="WD_REPEATS_REGION"/>
    <property type="match status" value="5"/>
</dbReference>
<dbReference type="SUPFAM" id="SSF47769">
    <property type="entry name" value="SAM/Pointed domain"/>
    <property type="match status" value="1"/>
</dbReference>
<dbReference type="Pfam" id="PF04564">
    <property type="entry name" value="U-box"/>
    <property type="match status" value="1"/>
</dbReference>
<dbReference type="InterPro" id="IPR003613">
    <property type="entry name" value="Ubox_domain"/>
</dbReference>
<dbReference type="EMBL" id="JAIZAY010000009">
    <property type="protein sequence ID" value="KAJ8036693.1"/>
    <property type="molecule type" value="Genomic_DNA"/>
</dbReference>
<dbReference type="InterPro" id="IPR052085">
    <property type="entry name" value="WD-SAM-U-box"/>
</dbReference>
<organism evidence="7 8">
    <name type="scientific">Holothuria leucospilota</name>
    <name type="common">Black long sea cucumber</name>
    <name type="synonym">Mertensiothuria leucospilota</name>
    <dbReference type="NCBI Taxonomy" id="206669"/>
    <lineage>
        <taxon>Eukaryota</taxon>
        <taxon>Metazoa</taxon>
        <taxon>Echinodermata</taxon>
        <taxon>Eleutherozoa</taxon>
        <taxon>Echinozoa</taxon>
        <taxon>Holothuroidea</taxon>
        <taxon>Aspidochirotacea</taxon>
        <taxon>Aspidochirotida</taxon>
        <taxon>Holothuriidae</taxon>
        <taxon>Holothuria</taxon>
    </lineage>
</organism>
<reference evidence="7" key="1">
    <citation type="submission" date="2021-10" db="EMBL/GenBank/DDBJ databases">
        <title>Tropical sea cucumber genome reveals ecological adaptation and Cuvierian tubules defense mechanism.</title>
        <authorList>
            <person name="Chen T."/>
        </authorList>
    </citation>
    <scope>NUCLEOTIDE SEQUENCE</scope>
    <source>
        <strain evidence="7">Nanhai2018</strain>
        <tissue evidence="7">Muscle</tissue>
    </source>
</reference>
<evidence type="ECO:0000256" key="1">
    <source>
        <dbReference type="ARBA" id="ARBA00020894"/>
    </source>
</evidence>
<evidence type="ECO:0000259" key="5">
    <source>
        <dbReference type="PROSITE" id="PS50105"/>
    </source>
</evidence>
<dbReference type="AlphaFoldDB" id="A0A9Q1C080"/>
<gene>
    <name evidence="7" type="ORF">HOLleu_20741</name>
</gene>
<feature type="domain" description="SAM" evidence="5">
    <location>
        <begin position="366"/>
        <end position="430"/>
    </location>
</feature>
<evidence type="ECO:0000313" key="8">
    <source>
        <dbReference type="Proteomes" id="UP001152320"/>
    </source>
</evidence>
<dbReference type="SMART" id="SM00504">
    <property type="entry name" value="Ubox"/>
    <property type="match status" value="1"/>
</dbReference>
<dbReference type="PRINTS" id="PR00320">
    <property type="entry name" value="GPROTEINBRPT"/>
</dbReference>
<feature type="repeat" description="WD" evidence="4">
    <location>
        <begin position="244"/>
        <end position="275"/>
    </location>
</feature>
<dbReference type="PROSITE" id="PS50082">
    <property type="entry name" value="WD_REPEATS_2"/>
    <property type="match status" value="5"/>
</dbReference>
<dbReference type="SMART" id="SM00320">
    <property type="entry name" value="WD40"/>
    <property type="match status" value="7"/>
</dbReference>
<dbReference type="Gene3D" id="3.30.40.10">
    <property type="entry name" value="Zinc/RING finger domain, C3HC4 (zinc finger)"/>
    <property type="match status" value="1"/>
</dbReference>
<dbReference type="GO" id="GO:0016567">
    <property type="term" value="P:protein ubiquitination"/>
    <property type="evidence" value="ECO:0007669"/>
    <property type="project" value="InterPro"/>
</dbReference>
<dbReference type="InterPro" id="IPR013083">
    <property type="entry name" value="Znf_RING/FYVE/PHD"/>
</dbReference>
<dbReference type="Pfam" id="PF00536">
    <property type="entry name" value="SAM_1"/>
    <property type="match status" value="1"/>
</dbReference>
<dbReference type="Pfam" id="PF00400">
    <property type="entry name" value="WD40"/>
    <property type="match status" value="6"/>
</dbReference>
<dbReference type="InterPro" id="IPR020472">
    <property type="entry name" value="WD40_PAC1"/>
</dbReference>
<evidence type="ECO:0000256" key="2">
    <source>
        <dbReference type="ARBA" id="ARBA00022574"/>
    </source>
</evidence>
<dbReference type="InterPro" id="IPR001660">
    <property type="entry name" value="SAM"/>
</dbReference>
<feature type="repeat" description="WD" evidence="4">
    <location>
        <begin position="50"/>
        <end position="91"/>
    </location>
</feature>
<dbReference type="SMART" id="SM00454">
    <property type="entry name" value="SAM"/>
    <property type="match status" value="1"/>
</dbReference>
<dbReference type="PANTHER" id="PTHR46573">
    <property type="entry name" value="WD REPEAT, SAM AND U-BOX DOMAIN-CONTAINING PROTEIN 1"/>
    <property type="match status" value="1"/>
</dbReference>
<dbReference type="InterPro" id="IPR019775">
    <property type="entry name" value="WD40_repeat_CS"/>
</dbReference>
<evidence type="ECO:0000259" key="6">
    <source>
        <dbReference type="PROSITE" id="PS51698"/>
    </source>
</evidence>
<dbReference type="CDD" id="cd00200">
    <property type="entry name" value="WD40"/>
    <property type="match status" value="1"/>
</dbReference>
<dbReference type="PANTHER" id="PTHR46573:SF1">
    <property type="entry name" value="WD REPEAT, SAM AND U-BOX DOMAIN-CONTAINING PROTEIN 1"/>
    <property type="match status" value="1"/>
</dbReference>
<dbReference type="Proteomes" id="UP001152320">
    <property type="component" value="Chromosome 9"/>
</dbReference>
<comment type="caution">
    <text evidence="7">The sequence shown here is derived from an EMBL/GenBank/DDBJ whole genome shotgun (WGS) entry which is preliminary data.</text>
</comment>
<dbReference type="Gene3D" id="2.130.10.10">
    <property type="entry name" value="YVTN repeat-like/Quinoprotein amine dehydrogenase"/>
    <property type="match status" value="3"/>
</dbReference>
<dbReference type="OrthoDB" id="10064100at2759"/>
<dbReference type="PROSITE" id="PS51698">
    <property type="entry name" value="U_BOX"/>
    <property type="match status" value="1"/>
</dbReference>
<dbReference type="SUPFAM" id="SSF50978">
    <property type="entry name" value="WD40 repeat-like"/>
    <property type="match status" value="1"/>
</dbReference>
<evidence type="ECO:0000256" key="4">
    <source>
        <dbReference type="PROSITE-ProRule" id="PRU00221"/>
    </source>
</evidence>
<dbReference type="CDD" id="cd16655">
    <property type="entry name" value="RING-Ubox_WDSUB1-like"/>
    <property type="match status" value="1"/>
</dbReference>
<sequence>MANLFITLASHGNDVNSCAFSPTMLATGSGDKAIRLWNLPDFEELSFSPLLGHSYYVNCCVFSIFGTMLASCSTDGKIILWDTKNGDSLQVWHHPSKSIVKVCSFSPDSQQLVTGATDHAICVFSTVTKQLIRVIENAHENFVSCVSFTPDNMNIISGSGNGDLKVWQAQNIYANKCLFYGAECQDLGMSSLAISPTFGSATPNSQTPGDKTYFLLATCGGNTRVSLWDLNILPKCSTQLRCVLEGHTANVVTVAFSTDGKMLASGGMDKMVIVWCPIVGRMLFTLEGHDRYITSVTFSMDNVFLASGSADRTAKIWSLGENMPATSTEAPPLINLSAEGTVASAPPAVPQQGGASAVGPKPLPTWKPEDVADWLKDIGLGQYADTFKENLIDGEELQNLTNETLSQDLSVKALGHRQKILRAVQVVKEQGFYSPGLPSGKRKHESVPDEYLCPITRQIMTDPVIAADGFSYERTSIQSWLRTGNHTSPMTNAPLAHTNLTPNRSLKQIIQRIYELT</sequence>
<dbReference type="InterPro" id="IPR001680">
    <property type="entry name" value="WD40_rpt"/>
</dbReference>
<dbReference type="InterPro" id="IPR036322">
    <property type="entry name" value="WD40_repeat_dom_sf"/>
</dbReference>
<feature type="repeat" description="WD" evidence="4">
    <location>
        <begin position="8"/>
        <end position="47"/>
    </location>
</feature>
<dbReference type="PROSITE" id="PS50105">
    <property type="entry name" value="SAM_DOMAIN"/>
    <property type="match status" value="1"/>
</dbReference>
<dbReference type="SUPFAM" id="SSF57850">
    <property type="entry name" value="RING/U-box"/>
    <property type="match status" value="1"/>
</dbReference>
<feature type="repeat" description="WD" evidence="4">
    <location>
        <begin position="286"/>
        <end position="327"/>
    </location>
</feature>
<feature type="domain" description="U-box" evidence="6">
    <location>
        <begin position="446"/>
        <end position="517"/>
    </location>
</feature>
<dbReference type="InterPro" id="IPR011044">
    <property type="entry name" value="Quino_amine_DH_bsu"/>
</dbReference>
<evidence type="ECO:0000313" key="7">
    <source>
        <dbReference type="EMBL" id="KAJ8036693.1"/>
    </source>
</evidence>